<evidence type="ECO:0000256" key="1">
    <source>
        <dbReference type="ARBA" id="ARBA00010203"/>
    </source>
</evidence>
<dbReference type="GO" id="GO:0009307">
    <property type="term" value="P:DNA restriction-modification system"/>
    <property type="evidence" value="ECO:0007669"/>
    <property type="project" value="UniProtKB-KW"/>
</dbReference>
<evidence type="ECO:0000256" key="6">
    <source>
        <dbReference type="ARBA" id="ARBA00023125"/>
    </source>
</evidence>
<keyword evidence="3 11" id="KW-0808">Transferase</keyword>
<dbReference type="AlphaFoldDB" id="A0A4R5Q4U4"/>
<evidence type="ECO:0000256" key="2">
    <source>
        <dbReference type="ARBA" id="ARBA00022603"/>
    </source>
</evidence>
<comment type="caution">
    <text evidence="11">The sequence shown here is derived from an EMBL/GenBank/DDBJ whole genome shotgun (WGS) entry which is preliminary data.</text>
</comment>
<dbReference type="InterPro" id="IPR029063">
    <property type="entry name" value="SAM-dependent_MTases_sf"/>
</dbReference>
<dbReference type="PRINTS" id="PR00508">
    <property type="entry name" value="S21N4MTFRASE"/>
</dbReference>
<dbReference type="InterPro" id="IPR001091">
    <property type="entry name" value="RM_Methyltransferase"/>
</dbReference>
<proteinExistence type="inferred from homology"/>
<organism evidence="11 12">
    <name type="scientific">Dankookia rubra</name>
    <dbReference type="NCBI Taxonomy" id="1442381"/>
    <lineage>
        <taxon>Bacteria</taxon>
        <taxon>Pseudomonadati</taxon>
        <taxon>Pseudomonadota</taxon>
        <taxon>Alphaproteobacteria</taxon>
        <taxon>Acetobacterales</taxon>
        <taxon>Roseomonadaceae</taxon>
        <taxon>Dankookia</taxon>
    </lineage>
</organism>
<dbReference type="GO" id="GO:0009007">
    <property type="term" value="F:site-specific DNA-methyltransferase (adenine-specific) activity"/>
    <property type="evidence" value="ECO:0007669"/>
    <property type="project" value="UniProtKB-EC"/>
</dbReference>
<keyword evidence="2 11" id="KW-0489">Methyltransferase</keyword>
<name>A0A4R5Q4U4_9PROT</name>
<keyword evidence="4" id="KW-0949">S-adenosyl-L-methionine</keyword>
<evidence type="ECO:0000256" key="9">
    <source>
        <dbReference type="RuleBase" id="RU362026"/>
    </source>
</evidence>
<evidence type="ECO:0000256" key="7">
    <source>
        <dbReference type="ARBA" id="ARBA00047942"/>
    </source>
</evidence>
<dbReference type="EC" id="2.1.1.-" evidence="9"/>
<evidence type="ECO:0000259" key="10">
    <source>
        <dbReference type="Pfam" id="PF01555"/>
    </source>
</evidence>
<evidence type="ECO:0000313" key="12">
    <source>
        <dbReference type="Proteomes" id="UP000295096"/>
    </source>
</evidence>
<dbReference type="GO" id="GO:0008170">
    <property type="term" value="F:N-methyltransferase activity"/>
    <property type="evidence" value="ECO:0007669"/>
    <property type="project" value="InterPro"/>
</dbReference>
<protein>
    <recommendedName>
        <fullName evidence="9">Methyltransferase</fullName>
        <ecNumber evidence="9">2.1.1.-</ecNumber>
    </recommendedName>
</protein>
<keyword evidence="5" id="KW-0680">Restriction system</keyword>
<evidence type="ECO:0000313" key="11">
    <source>
        <dbReference type="EMBL" id="TDH57950.1"/>
    </source>
</evidence>
<dbReference type="GO" id="GO:0003677">
    <property type="term" value="F:DNA binding"/>
    <property type="evidence" value="ECO:0007669"/>
    <property type="project" value="UniProtKB-KW"/>
</dbReference>
<dbReference type="Pfam" id="PF01555">
    <property type="entry name" value="N6_N4_Mtase"/>
    <property type="match status" value="1"/>
</dbReference>
<evidence type="ECO:0000256" key="3">
    <source>
        <dbReference type="ARBA" id="ARBA00022679"/>
    </source>
</evidence>
<keyword evidence="6" id="KW-0238">DNA-binding</keyword>
<accession>A0A4R5Q4U4</accession>
<comment type="similarity">
    <text evidence="1">Belongs to the N(4)/N(6)-methyltransferase family. N(4) subfamily.</text>
</comment>
<dbReference type="InterPro" id="IPR017985">
    <property type="entry name" value="MeTrfase_CN4_CS"/>
</dbReference>
<sequence length="251" mass="27951">MPSNSFDCCVTSPPYWFGRDNGHPRQIGLEFWPGDYIADLVSVFSEVRRVLNRRGTLWINIGDCFCTRKMVKPSRRRADEGRRWADASALGLTMLPSRLAPYGIKEGDLLLSWELAAALRTEGWYFRSHVTRVKTRATPDPADRPRRISEPVLMLTTSQRGYHYTPQPGCETDVWTLPPAKGHAQHSSMMPLELARHCLLIGSPPGGRVLDPFGGLGTTCGAAKAAGRSARCIEINPAYAKEARRLMAEPD</sequence>
<dbReference type="InterPro" id="IPR002941">
    <property type="entry name" value="DNA_methylase_N4/N6"/>
</dbReference>
<dbReference type="GO" id="GO:0032259">
    <property type="term" value="P:methylation"/>
    <property type="evidence" value="ECO:0007669"/>
    <property type="project" value="UniProtKB-KW"/>
</dbReference>
<evidence type="ECO:0000256" key="5">
    <source>
        <dbReference type="ARBA" id="ARBA00022747"/>
    </source>
</evidence>
<dbReference type="PROSITE" id="PS00093">
    <property type="entry name" value="N4_MTASE"/>
    <property type="match status" value="1"/>
</dbReference>
<reference evidence="11 12" key="1">
    <citation type="journal article" date="2016" name="J. Microbiol.">
        <title>Dankookia rubra gen. nov., sp. nov., an alphaproteobacterium isolated from sediment of a shallow stream.</title>
        <authorList>
            <person name="Kim W.H."/>
            <person name="Kim D.H."/>
            <person name="Kang K."/>
            <person name="Ahn T.Y."/>
        </authorList>
    </citation>
    <scope>NUCLEOTIDE SEQUENCE [LARGE SCALE GENOMIC DNA]</scope>
    <source>
        <strain evidence="11 12">JCM30602</strain>
    </source>
</reference>
<dbReference type="Proteomes" id="UP000295096">
    <property type="component" value="Unassembled WGS sequence"/>
</dbReference>
<feature type="domain" description="DNA methylase N-4/N-6" evidence="10">
    <location>
        <begin position="7"/>
        <end position="243"/>
    </location>
</feature>
<keyword evidence="12" id="KW-1185">Reference proteome</keyword>
<gene>
    <name evidence="11" type="ORF">E2C06_35155</name>
</gene>
<evidence type="ECO:0000256" key="4">
    <source>
        <dbReference type="ARBA" id="ARBA00022691"/>
    </source>
</evidence>
<evidence type="ECO:0000256" key="8">
    <source>
        <dbReference type="ARBA" id="ARBA00049120"/>
    </source>
</evidence>
<comment type="catalytic activity">
    <reaction evidence="7">
        <text>a 2'-deoxyadenosine in DNA + S-adenosyl-L-methionine = an N(6)-methyl-2'-deoxyadenosine in DNA + S-adenosyl-L-homocysteine + H(+)</text>
        <dbReference type="Rhea" id="RHEA:15197"/>
        <dbReference type="Rhea" id="RHEA-COMP:12418"/>
        <dbReference type="Rhea" id="RHEA-COMP:12419"/>
        <dbReference type="ChEBI" id="CHEBI:15378"/>
        <dbReference type="ChEBI" id="CHEBI:57856"/>
        <dbReference type="ChEBI" id="CHEBI:59789"/>
        <dbReference type="ChEBI" id="CHEBI:90615"/>
        <dbReference type="ChEBI" id="CHEBI:90616"/>
        <dbReference type="EC" id="2.1.1.72"/>
    </reaction>
</comment>
<dbReference type="SUPFAM" id="SSF53335">
    <property type="entry name" value="S-adenosyl-L-methionine-dependent methyltransferases"/>
    <property type="match status" value="1"/>
</dbReference>
<dbReference type="Gene3D" id="3.40.50.150">
    <property type="entry name" value="Vaccinia Virus protein VP39"/>
    <property type="match status" value="1"/>
</dbReference>
<dbReference type="OrthoDB" id="7806498at2"/>
<dbReference type="GO" id="GO:0015667">
    <property type="term" value="F:site-specific DNA-methyltransferase (cytosine-N4-specific) activity"/>
    <property type="evidence" value="ECO:0007669"/>
    <property type="project" value="UniProtKB-EC"/>
</dbReference>
<comment type="catalytic activity">
    <reaction evidence="8">
        <text>a 2'-deoxycytidine in DNA + S-adenosyl-L-methionine = an N(4)-methyl-2'-deoxycytidine in DNA + S-adenosyl-L-homocysteine + H(+)</text>
        <dbReference type="Rhea" id="RHEA:16857"/>
        <dbReference type="Rhea" id="RHEA-COMP:11369"/>
        <dbReference type="Rhea" id="RHEA-COMP:13674"/>
        <dbReference type="ChEBI" id="CHEBI:15378"/>
        <dbReference type="ChEBI" id="CHEBI:57856"/>
        <dbReference type="ChEBI" id="CHEBI:59789"/>
        <dbReference type="ChEBI" id="CHEBI:85452"/>
        <dbReference type="ChEBI" id="CHEBI:137933"/>
        <dbReference type="EC" id="2.1.1.113"/>
    </reaction>
</comment>
<dbReference type="EMBL" id="SMSJ01000177">
    <property type="protein sequence ID" value="TDH57950.1"/>
    <property type="molecule type" value="Genomic_DNA"/>
</dbReference>